<dbReference type="PANTHER" id="PTHR23517:SF13">
    <property type="entry name" value="MAJOR FACILITATOR SUPERFAMILY MFS_1"/>
    <property type="match status" value="1"/>
</dbReference>
<keyword evidence="3" id="KW-1003">Cell membrane</keyword>
<dbReference type="EMBL" id="FMUE01000011">
    <property type="protein sequence ID" value="SCX32806.1"/>
    <property type="molecule type" value="Genomic_DNA"/>
</dbReference>
<evidence type="ECO:0000256" key="2">
    <source>
        <dbReference type="ARBA" id="ARBA00022448"/>
    </source>
</evidence>
<dbReference type="InterPro" id="IPR036259">
    <property type="entry name" value="MFS_trans_sf"/>
</dbReference>
<evidence type="ECO:0000259" key="8">
    <source>
        <dbReference type="PROSITE" id="PS50850"/>
    </source>
</evidence>
<evidence type="ECO:0000256" key="7">
    <source>
        <dbReference type="SAM" id="Phobius"/>
    </source>
</evidence>
<feature type="domain" description="Major facilitator superfamily (MFS) profile" evidence="8">
    <location>
        <begin position="23"/>
        <end position="407"/>
    </location>
</feature>
<evidence type="ECO:0000256" key="3">
    <source>
        <dbReference type="ARBA" id="ARBA00022475"/>
    </source>
</evidence>
<proteinExistence type="predicted"/>
<feature type="transmembrane region" description="Helical" evidence="7">
    <location>
        <begin position="354"/>
        <end position="373"/>
    </location>
</feature>
<dbReference type="SUPFAM" id="SSF103473">
    <property type="entry name" value="MFS general substrate transporter"/>
    <property type="match status" value="1"/>
</dbReference>
<evidence type="ECO:0000313" key="10">
    <source>
        <dbReference type="Proteomes" id="UP000187891"/>
    </source>
</evidence>
<name>A0A1R3U191_9HYPH</name>
<comment type="subcellular location">
    <subcellularLocation>
        <location evidence="1">Cell membrane</location>
        <topology evidence="1">Multi-pass membrane protein</topology>
    </subcellularLocation>
</comment>
<dbReference type="InterPro" id="IPR011701">
    <property type="entry name" value="MFS"/>
</dbReference>
<dbReference type="GO" id="GO:0022857">
    <property type="term" value="F:transmembrane transporter activity"/>
    <property type="evidence" value="ECO:0007669"/>
    <property type="project" value="InterPro"/>
</dbReference>
<feature type="transmembrane region" description="Helical" evidence="7">
    <location>
        <begin position="181"/>
        <end position="199"/>
    </location>
</feature>
<feature type="transmembrane region" description="Helical" evidence="7">
    <location>
        <begin position="257"/>
        <end position="277"/>
    </location>
</feature>
<dbReference type="STRING" id="1907666.DSM25559_3999"/>
<organism evidence="9 10">
    <name type="scientific">Agrobacterium rosae</name>
    <dbReference type="NCBI Taxonomy" id="1972867"/>
    <lineage>
        <taxon>Bacteria</taxon>
        <taxon>Pseudomonadati</taxon>
        <taxon>Pseudomonadota</taxon>
        <taxon>Alphaproteobacteria</taxon>
        <taxon>Hyphomicrobiales</taxon>
        <taxon>Rhizobiaceae</taxon>
        <taxon>Rhizobium/Agrobacterium group</taxon>
        <taxon>Agrobacterium</taxon>
    </lineage>
</organism>
<evidence type="ECO:0000313" key="9">
    <source>
        <dbReference type="EMBL" id="SCX32806.1"/>
    </source>
</evidence>
<reference evidence="10" key="1">
    <citation type="submission" date="2016-10" db="EMBL/GenBank/DDBJ databases">
        <authorList>
            <person name="Wibberg D."/>
        </authorList>
    </citation>
    <scope>NUCLEOTIDE SEQUENCE [LARGE SCALE GENOMIC DNA]</scope>
</reference>
<feature type="transmembrane region" description="Helical" evidence="7">
    <location>
        <begin position="89"/>
        <end position="106"/>
    </location>
</feature>
<protein>
    <submittedName>
        <fullName evidence="9">Bicyclomycin/multidrug efflux system</fullName>
    </submittedName>
</protein>
<feature type="transmembrane region" description="Helical" evidence="7">
    <location>
        <begin position="112"/>
        <end position="134"/>
    </location>
</feature>
<dbReference type="Gene3D" id="1.20.1250.20">
    <property type="entry name" value="MFS general substrate transporter like domains"/>
    <property type="match status" value="1"/>
</dbReference>
<evidence type="ECO:0000256" key="6">
    <source>
        <dbReference type="ARBA" id="ARBA00023136"/>
    </source>
</evidence>
<evidence type="ECO:0000256" key="4">
    <source>
        <dbReference type="ARBA" id="ARBA00022692"/>
    </source>
</evidence>
<evidence type="ECO:0000256" key="5">
    <source>
        <dbReference type="ARBA" id="ARBA00022989"/>
    </source>
</evidence>
<gene>
    <name evidence="9" type="ORF">DSM25559_3999</name>
</gene>
<feature type="transmembrane region" description="Helical" evidence="7">
    <location>
        <begin position="225"/>
        <end position="251"/>
    </location>
</feature>
<dbReference type="AlphaFoldDB" id="A0A1R3U191"/>
<feature type="transmembrane region" description="Helical" evidence="7">
    <location>
        <begin position="21"/>
        <end position="40"/>
    </location>
</feature>
<evidence type="ECO:0000256" key="1">
    <source>
        <dbReference type="ARBA" id="ARBA00004651"/>
    </source>
</evidence>
<dbReference type="InterPro" id="IPR050171">
    <property type="entry name" value="MFS_Transporters"/>
</dbReference>
<dbReference type="GO" id="GO:0005886">
    <property type="term" value="C:plasma membrane"/>
    <property type="evidence" value="ECO:0007669"/>
    <property type="project" value="UniProtKB-SubCell"/>
</dbReference>
<dbReference type="PANTHER" id="PTHR23517">
    <property type="entry name" value="RESISTANCE PROTEIN MDTM, PUTATIVE-RELATED-RELATED"/>
    <property type="match status" value="1"/>
</dbReference>
<feature type="transmembrane region" description="Helical" evidence="7">
    <location>
        <begin position="52"/>
        <end position="77"/>
    </location>
</feature>
<keyword evidence="4 7" id="KW-0812">Transmembrane</keyword>
<dbReference type="PROSITE" id="PS50850">
    <property type="entry name" value="MFS"/>
    <property type="match status" value="1"/>
</dbReference>
<feature type="transmembrane region" description="Helical" evidence="7">
    <location>
        <begin position="379"/>
        <end position="402"/>
    </location>
</feature>
<dbReference type="Pfam" id="PF07690">
    <property type="entry name" value="MFS_1"/>
    <property type="match status" value="1"/>
</dbReference>
<keyword evidence="5 7" id="KW-1133">Transmembrane helix</keyword>
<sequence>MSTHSNSTLNQGRGPRKLRGPQAAVVIAATFFVTMLGPTLPTPLYPIYQDKFGFGGLMVTSIFTTYVVGIAAALILFGRLSDQIGRRALLLPGLVLAALSSSVFYFSDTVPALFFGRLLSGLSVGIITGTATAALTDLAPAGRKRFYSLTAALVNMLGLGLGPVLAGALAEFTAFPLTLPYLVHIVLVIASFAGVSMIAEPLDRQGGSLKWEFQRLTLPPEVRGTFIRAATAGFAGFSVLGLFASVAPALLLHVLGIGNHLVCGLVVFAQLGFSALGQIGSTRMADRKAMLIGTAALTVGILLTGMSIAVSSLPILLTGAAFAGAGQGMSFRASLSTLAEQSPAHLRGEITSTFFLVLYIAQSVPVMGVGVAASTYGLALAGVGFAVFVAMIAATAFVSLLVSKPSGGVT</sequence>
<keyword evidence="6 7" id="KW-0472">Membrane</keyword>
<feature type="transmembrane region" description="Helical" evidence="7">
    <location>
        <begin position="146"/>
        <end position="169"/>
    </location>
</feature>
<accession>A0A1R3U191</accession>
<dbReference type="InterPro" id="IPR020846">
    <property type="entry name" value="MFS_dom"/>
</dbReference>
<dbReference type="Proteomes" id="UP000187891">
    <property type="component" value="Unassembled WGS sequence"/>
</dbReference>
<keyword evidence="2" id="KW-0813">Transport</keyword>